<feature type="non-terminal residue" evidence="2">
    <location>
        <position position="1"/>
    </location>
</feature>
<feature type="region of interest" description="Disordered" evidence="1">
    <location>
        <begin position="25"/>
        <end position="92"/>
    </location>
</feature>
<protein>
    <submittedName>
        <fullName evidence="2">Uncharacterized protein</fullName>
    </submittedName>
</protein>
<accession>A0A6G0MZ39</accession>
<organism evidence="2 3">
    <name type="scientific">Phytophthora fragariae</name>
    <dbReference type="NCBI Taxonomy" id="53985"/>
    <lineage>
        <taxon>Eukaryota</taxon>
        <taxon>Sar</taxon>
        <taxon>Stramenopiles</taxon>
        <taxon>Oomycota</taxon>
        <taxon>Peronosporomycetes</taxon>
        <taxon>Peronosporales</taxon>
        <taxon>Peronosporaceae</taxon>
        <taxon>Phytophthora</taxon>
    </lineage>
</organism>
<evidence type="ECO:0000313" key="2">
    <source>
        <dbReference type="EMBL" id="KAE9186725.1"/>
    </source>
</evidence>
<comment type="caution">
    <text evidence="2">The sequence shown here is derived from an EMBL/GenBank/DDBJ whole genome shotgun (WGS) entry which is preliminary data.</text>
</comment>
<dbReference type="Proteomes" id="UP000476176">
    <property type="component" value="Unassembled WGS sequence"/>
</dbReference>
<dbReference type="EMBL" id="QXGC01002393">
    <property type="protein sequence ID" value="KAE9186725.1"/>
    <property type="molecule type" value="Genomic_DNA"/>
</dbReference>
<evidence type="ECO:0000256" key="1">
    <source>
        <dbReference type="SAM" id="MobiDB-lite"/>
    </source>
</evidence>
<gene>
    <name evidence="2" type="ORF">PF004_g23002</name>
</gene>
<dbReference type="AlphaFoldDB" id="A0A6G0MZ39"/>
<evidence type="ECO:0000313" key="3">
    <source>
        <dbReference type="Proteomes" id="UP000476176"/>
    </source>
</evidence>
<name>A0A6G0MZ39_9STRA</name>
<reference evidence="2 3" key="1">
    <citation type="submission" date="2018-09" db="EMBL/GenBank/DDBJ databases">
        <title>Genomic investigation of the strawberry pathogen Phytophthora fragariae indicates pathogenicity is determined by transcriptional variation in three key races.</title>
        <authorList>
            <person name="Adams T.M."/>
            <person name="Armitage A.D."/>
            <person name="Sobczyk M.K."/>
            <person name="Bates H.J."/>
            <person name="Dunwell J.M."/>
            <person name="Nellist C.F."/>
            <person name="Harrison R.J."/>
        </authorList>
    </citation>
    <scope>NUCLEOTIDE SEQUENCE [LARGE SCALE GENOMIC DNA]</scope>
    <source>
        <strain evidence="2 3">BC-23</strain>
    </source>
</reference>
<sequence length="133" mass="14393">LIATNTALTARVAIVEATLLKTTYKPTSAEAKQVESTSDQEPKPTLRKKPRPYYPSCRQEPSIPQSIRGGAPDAPLKRRGGRRAHGSPGKVSRLMVLPGLAELLVAQKKRHEEDAADAQLDVLSLASSAEQEQ</sequence>
<proteinExistence type="predicted"/>